<proteinExistence type="inferred from homology"/>
<dbReference type="InterPro" id="IPR030395">
    <property type="entry name" value="GP_PDE_dom"/>
</dbReference>
<evidence type="ECO:0000313" key="9">
    <source>
        <dbReference type="Proteomes" id="UP000439780"/>
    </source>
</evidence>
<dbReference type="PANTHER" id="PTHR43620:SF7">
    <property type="entry name" value="GLYCEROPHOSPHODIESTER PHOSPHODIESTERASE GDPD5-RELATED"/>
    <property type="match status" value="1"/>
</dbReference>
<sequence length="361" mass="38926">MGERVLLRRLIATLLAALTALALVVPGVAAMAADHMLVIGHRGAAGERPEHTLEGYERAIDEGADYIEPDLVVTKDLVLVARHENEIGGTTDVADHPEFADRRRSKEVDGRLVSGWFAEDFTLAELRTLRAKERIPGVRPANARFDGLYQIPTFAEIVKLVKAKEAETGRTIGIYPELKHPTFLLQTDGIDSVDLLVTALKKAGLDHEGAPVFIQCFEVGPLKRLHKLVPLPLVQLIEAQGGPADEPGVTYASMLSDAGLKDIAQYASVIGVDMRLLFTPDGKPTDLIARAHSAGLKVHAWTLRKENAFLPPMLRRGSNPNGTGDFAAAFAALRKAGVDGVFTDDPGAVPKQEMTSKTAGD</sequence>
<keyword evidence="5" id="KW-0378">Hydrolase</keyword>
<comment type="caution">
    <text evidence="8">The sequence shown here is derived from an EMBL/GenBank/DDBJ whole genome shotgun (WGS) entry which is preliminary data.</text>
</comment>
<accession>A0A845AGQ1</accession>
<dbReference type="GO" id="GO:0006071">
    <property type="term" value="P:glycerol metabolic process"/>
    <property type="evidence" value="ECO:0007669"/>
    <property type="project" value="UniProtKB-KW"/>
</dbReference>
<dbReference type="GO" id="GO:0042597">
    <property type="term" value="C:periplasmic space"/>
    <property type="evidence" value="ECO:0007669"/>
    <property type="project" value="TreeGrafter"/>
</dbReference>
<dbReference type="Pfam" id="PF03009">
    <property type="entry name" value="GDPD"/>
    <property type="match status" value="1"/>
</dbReference>
<keyword evidence="3" id="KW-0732">Signal</keyword>
<reference evidence="8 9" key="1">
    <citation type="submission" date="2019-12" db="EMBL/GenBank/DDBJ databases">
        <title>Genomic-based taxomic classification of the family Erythrobacteraceae.</title>
        <authorList>
            <person name="Xu L."/>
        </authorList>
    </citation>
    <scope>NUCLEOTIDE SEQUENCE [LARGE SCALE GENOMIC DNA]</scope>
    <source>
        <strain evidence="8 9">KEMB 9005-328</strain>
    </source>
</reference>
<dbReference type="Proteomes" id="UP000439780">
    <property type="component" value="Unassembled WGS sequence"/>
</dbReference>
<name>A0A845AGQ1_9SPHN</name>
<evidence type="ECO:0000256" key="5">
    <source>
        <dbReference type="ARBA" id="ARBA00022801"/>
    </source>
</evidence>
<feature type="domain" description="GP-PDE" evidence="7">
    <location>
        <begin position="36"/>
        <end position="353"/>
    </location>
</feature>
<organism evidence="8 9">
    <name type="scientific">Qipengyuania algicida</name>
    <dbReference type="NCBI Taxonomy" id="1836209"/>
    <lineage>
        <taxon>Bacteria</taxon>
        <taxon>Pseudomonadati</taxon>
        <taxon>Pseudomonadota</taxon>
        <taxon>Alphaproteobacteria</taxon>
        <taxon>Sphingomonadales</taxon>
        <taxon>Erythrobacteraceae</taxon>
        <taxon>Qipengyuania</taxon>
    </lineage>
</organism>
<keyword evidence="9" id="KW-1185">Reference proteome</keyword>
<dbReference type="EC" id="3.1.4.46" evidence="2"/>
<evidence type="ECO:0000256" key="6">
    <source>
        <dbReference type="ARBA" id="ARBA00047512"/>
    </source>
</evidence>
<evidence type="ECO:0000313" key="8">
    <source>
        <dbReference type="EMBL" id="MXP28131.1"/>
    </source>
</evidence>
<dbReference type="InterPro" id="IPR017946">
    <property type="entry name" value="PLC-like_Pdiesterase_TIM-brl"/>
</dbReference>
<dbReference type="GO" id="GO:0008889">
    <property type="term" value="F:glycerophosphodiester phosphodiesterase activity"/>
    <property type="evidence" value="ECO:0007669"/>
    <property type="project" value="UniProtKB-EC"/>
</dbReference>
<dbReference type="AlphaFoldDB" id="A0A845AGQ1"/>
<keyword evidence="4" id="KW-0319">Glycerol metabolism</keyword>
<comment type="similarity">
    <text evidence="1">Belongs to the glycerophosphoryl diester phosphodiesterase family.</text>
</comment>
<dbReference type="Gene3D" id="3.20.20.190">
    <property type="entry name" value="Phosphatidylinositol (PI) phosphodiesterase"/>
    <property type="match status" value="1"/>
</dbReference>
<dbReference type="CDD" id="cd08602">
    <property type="entry name" value="GDPD_ScGlpQ1_like"/>
    <property type="match status" value="1"/>
</dbReference>
<gene>
    <name evidence="8" type="ORF">GRI58_04755</name>
</gene>
<evidence type="ECO:0000256" key="2">
    <source>
        <dbReference type="ARBA" id="ARBA00012247"/>
    </source>
</evidence>
<evidence type="ECO:0000256" key="3">
    <source>
        <dbReference type="ARBA" id="ARBA00022729"/>
    </source>
</evidence>
<dbReference type="PANTHER" id="PTHR43620">
    <property type="entry name" value="GLYCEROPHOSPHORYL DIESTER PHOSPHODIESTERASE"/>
    <property type="match status" value="1"/>
</dbReference>
<comment type="catalytic activity">
    <reaction evidence="6">
        <text>a sn-glycero-3-phosphodiester + H2O = an alcohol + sn-glycerol 3-phosphate + H(+)</text>
        <dbReference type="Rhea" id="RHEA:12969"/>
        <dbReference type="ChEBI" id="CHEBI:15377"/>
        <dbReference type="ChEBI" id="CHEBI:15378"/>
        <dbReference type="ChEBI" id="CHEBI:30879"/>
        <dbReference type="ChEBI" id="CHEBI:57597"/>
        <dbReference type="ChEBI" id="CHEBI:83408"/>
        <dbReference type="EC" id="3.1.4.46"/>
    </reaction>
</comment>
<protein>
    <recommendedName>
        <fullName evidence="2">glycerophosphodiester phosphodiesterase</fullName>
        <ecNumber evidence="2">3.1.4.46</ecNumber>
    </recommendedName>
</protein>
<dbReference type="RefSeq" id="WP_160752442.1">
    <property type="nucleotide sequence ID" value="NZ_WTYA01000003.1"/>
</dbReference>
<evidence type="ECO:0000256" key="1">
    <source>
        <dbReference type="ARBA" id="ARBA00007277"/>
    </source>
</evidence>
<dbReference type="PROSITE" id="PS51704">
    <property type="entry name" value="GP_PDE"/>
    <property type="match status" value="1"/>
</dbReference>
<dbReference type="EMBL" id="WTYA01000003">
    <property type="protein sequence ID" value="MXP28131.1"/>
    <property type="molecule type" value="Genomic_DNA"/>
</dbReference>
<dbReference type="SUPFAM" id="SSF51695">
    <property type="entry name" value="PLC-like phosphodiesterases"/>
    <property type="match status" value="1"/>
</dbReference>
<evidence type="ECO:0000259" key="7">
    <source>
        <dbReference type="PROSITE" id="PS51704"/>
    </source>
</evidence>
<dbReference type="GO" id="GO:0006629">
    <property type="term" value="P:lipid metabolic process"/>
    <property type="evidence" value="ECO:0007669"/>
    <property type="project" value="InterPro"/>
</dbReference>
<evidence type="ECO:0000256" key="4">
    <source>
        <dbReference type="ARBA" id="ARBA00022798"/>
    </source>
</evidence>
<dbReference type="OrthoDB" id="9795622at2"/>